<accession>A0ABX8C432</accession>
<dbReference type="RefSeq" id="WP_212642017.1">
    <property type="nucleotide sequence ID" value="NZ_CP074132.1"/>
</dbReference>
<keyword evidence="4" id="KW-1185">Reference proteome</keyword>
<protein>
    <recommendedName>
        <fullName evidence="5">DUF3618 domain-containing protein</fullName>
    </recommendedName>
</protein>
<feature type="region of interest" description="Disordered" evidence="1">
    <location>
        <begin position="151"/>
        <end position="210"/>
    </location>
</feature>
<evidence type="ECO:0008006" key="5">
    <source>
        <dbReference type="Google" id="ProtNLM"/>
    </source>
</evidence>
<evidence type="ECO:0000313" key="4">
    <source>
        <dbReference type="Proteomes" id="UP000678016"/>
    </source>
</evidence>
<keyword evidence="2" id="KW-1133">Transmembrane helix</keyword>
<feature type="compositionally biased region" description="Basic and acidic residues" evidence="1">
    <location>
        <begin position="151"/>
        <end position="178"/>
    </location>
</feature>
<evidence type="ECO:0000256" key="2">
    <source>
        <dbReference type="SAM" id="Phobius"/>
    </source>
</evidence>
<evidence type="ECO:0000313" key="3">
    <source>
        <dbReference type="EMBL" id="QUX29132.1"/>
    </source>
</evidence>
<evidence type="ECO:0000256" key="1">
    <source>
        <dbReference type="SAM" id="MobiDB-lite"/>
    </source>
</evidence>
<feature type="compositionally biased region" description="Basic and acidic residues" evidence="1">
    <location>
        <begin position="26"/>
        <end position="35"/>
    </location>
</feature>
<dbReference type="Proteomes" id="UP000678016">
    <property type="component" value="Chromosome"/>
</dbReference>
<feature type="compositionally biased region" description="Basic and acidic residues" evidence="1">
    <location>
        <begin position="198"/>
        <end position="210"/>
    </location>
</feature>
<reference evidence="4" key="1">
    <citation type="submission" date="2021-05" db="EMBL/GenBank/DDBJ databases">
        <title>Direct Submission.</title>
        <authorList>
            <person name="Li K."/>
            <person name="Gao J."/>
        </authorList>
    </citation>
    <scope>NUCLEOTIDE SEQUENCE [LARGE SCALE GENOMIC DNA]</scope>
    <source>
        <strain evidence="4">HDS12</strain>
    </source>
</reference>
<dbReference type="EMBL" id="CP074132">
    <property type="protein sequence ID" value="QUX29132.1"/>
    <property type="molecule type" value="Genomic_DNA"/>
</dbReference>
<feature type="compositionally biased region" description="Basic residues" evidence="1">
    <location>
        <begin position="1"/>
        <end position="12"/>
    </location>
</feature>
<name>A0ABX8C432_9ACTN</name>
<gene>
    <name evidence="3" type="ORF">KGD83_00530</name>
</gene>
<feature type="region of interest" description="Disordered" evidence="1">
    <location>
        <begin position="1"/>
        <end position="38"/>
    </location>
</feature>
<sequence>MPISSKRLKARKKETEASLARLQGMAREKAREQAERLGPYADQARDQAALKLLQARDWTAPRLENAALRVEDTVAPRVAEVLTAAAHRVDPNPGRRGLMLLRRGNRRVPRGVLIGGAAVVGGIVVYSLVRMRQAAQDAEWQEHLDQARDQVRETRENLEERASATADKAAEAAEETAKAAKTAKNKTKETVRTAAGENRAKENGKPGHQG</sequence>
<proteinExistence type="predicted"/>
<organism evidence="3 4">
    <name type="scientific">Nocardiopsis akebiae</name>
    <dbReference type="NCBI Taxonomy" id="2831968"/>
    <lineage>
        <taxon>Bacteria</taxon>
        <taxon>Bacillati</taxon>
        <taxon>Actinomycetota</taxon>
        <taxon>Actinomycetes</taxon>
        <taxon>Streptosporangiales</taxon>
        <taxon>Nocardiopsidaceae</taxon>
        <taxon>Nocardiopsis</taxon>
    </lineage>
</organism>
<keyword evidence="2" id="KW-0812">Transmembrane</keyword>
<keyword evidence="2" id="KW-0472">Membrane</keyword>
<feature type="transmembrane region" description="Helical" evidence="2">
    <location>
        <begin position="111"/>
        <end position="129"/>
    </location>
</feature>